<accession>A0ABT2BLQ6</accession>
<dbReference type="InterPro" id="IPR019238">
    <property type="entry name" value="AbiEi_2"/>
</dbReference>
<organism evidence="1 2">
    <name type="scientific">Massilia solisilvae</name>
    <dbReference type="NCBI Taxonomy" id="1811225"/>
    <lineage>
        <taxon>Bacteria</taxon>
        <taxon>Pseudomonadati</taxon>
        <taxon>Pseudomonadota</taxon>
        <taxon>Betaproteobacteria</taxon>
        <taxon>Burkholderiales</taxon>
        <taxon>Oxalobacteraceae</taxon>
        <taxon>Telluria group</taxon>
        <taxon>Massilia</taxon>
    </lineage>
</organism>
<dbReference type="RefSeq" id="WP_258857041.1">
    <property type="nucleotide sequence ID" value="NZ_JANUGV010000003.1"/>
</dbReference>
<protein>
    <submittedName>
        <fullName evidence="1">Type IV toxin-antitoxin system AbiEi family antitoxin</fullName>
    </submittedName>
</protein>
<keyword evidence="2" id="KW-1185">Reference proteome</keyword>
<reference evidence="1 2" key="1">
    <citation type="submission" date="2022-08" db="EMBL/GenBank/DDBJ databases">
        <title>Reclassification of Massilia species as members of the genera Telluria, Duganella, Pseudoduganella, Mokoshia gen. nov. and Zemynaea gen. nov. using orthogonal and non-orthogonal genome-based approaches.</title>
        <authorList>
            <person name="Bowman J.P."/>
        </authorList>
    </citation>
    <scope>NUCLEOTIDE SEQUENCE [LARGE SCALE GENOMIC DNA]</scope>
    <source>
        <strain evidence="1 2">JCM 31607</strain>
    </source>
</reference>
<name>A0ABT2BLQ6_9BURK</name>
<gene>
    <name evidence="1" type="ORF">NX773_14585</name>
</gene>
<dbReference type="EMBL" id="JANUGV010000003">
    <property type="protein sequence ID" value="MCS0609395.1"/>
    <property type="molecule type" value="Genomic_DNA"/>
</dbReference>
<sequence>MRLEDTLLDQIVDGLKRATGFNVELFSQAVRDESFDQVLQFATNDKRPFVLPIEVKATVDRRDQILSFKNRHGSEGVLGTRRMSAELGQYCRENNVMFADAAGNCFLKTDDLLVFILGQKASPQNLLSSEPTVTPATLRVMLAVLTQPHFLNASVREIGEAARISHGAAGKALESLRQLGFYVETNSARRMLSIPERWLDVWTEGYIARIRPKLLKRRMRAASMDAARDLVSPAMGEVELGGEAAASKLGYSLVPGELTLYVNMQEPGVLPDLVRWLKLRADPAGSIELVDMFWNSPALRSFPTVPEPLIYADLIWSSNSRNLEIAQELRKAICERVQSQS</sequence>
<evidence type="ECO:0000313" key="1">
    <source>
        <dbReference type="EMBL" id="MCS0609395.1"/>
    </source>
</evidence>
<proteinExistence type="predicted"/>
<dbReference type="Pfam" id="PF09952">
    <property type="entry name" value="AbiEi_2"/>
    <property type="match status" value="1"/>
</dbReference>
<comment type="caution">
    <text evidence="1">The sequence shown here is derived from an EMBL/GenBank/DDBJ whole genome shotgun (WGS) entry which is preliminary data.</text>
</comment>
<evidence type="ECO:0000313" key="2">
    <source>
        <dbReference type="Proteomes" id="UP001205861"/>
    </source>
</evidence>
<dbReference type="Proteomes" id="UP001205861">
    <property type="component" value="Unassembled WGS sequence"/>
</dbReference>